<evidence type="ECO:0000256" key="1">
    <source>
        <dbReference type="ARBA" id="ARBA00004496"/>
    </source>
</evidence>
<evidence type="ECO:0000256" key="4">
    <source>
        <dbReference type="PIRSR" id="PIRSR002736-50"/>
    </source>
</evidence>
<feature type="modified residue" description="O-(phosphoribosyl dephospho-coenzyme A)serine" evidence="4">
    <location>
        <position position="11"/>
    </location>
</feature>
<proteinExistence type="predicted"/>
<accession>A0A1I4VML8</accession>
<dbReference type="InterPro" id="IPR023439">
    <property type="entry name" value="Mal_deCO2ase/Cit_lyase_ACP"/>
</dbReference>
<dbReference type="Pfam" id="PF06857">
    <property type="entry name" value="ACP"/>
    <property type="match status" value="1"/>
</dbReference>
<keyword evidence="5" id="KW-0456">Lyase</keyword>
<dbReference type="PIRSF" id="PIRSF002736">
    <property type="entry name" value="Citrt_lyas_gamma"/>
    <property type="match status" value="1"/>
</dbReference>
<sequence>MKTAQAGTLESSDIMITLSPQEPGDGVKIDIDSNVLHQYGEAIQAVIASTLAEAGVKDVWVKAVDRGALDYTIKARLLTALDRARRAA</sequence>
<dbReference type="NCBIfam" id="NF009726">
    <property type="entry name" value="PRK13253.1"/>
    <property type="match status" value="1"/>
</dbReference>
<evidence type="ECO:0000256" key="2">
    <source>
        <dbReference type="ARBA" id="ARBA00022490"/>
    </source>
</evidence>
<dbReference type="AlphaFoldDB" id="A0A1I4VML8"/>
<keyword evidence="6" id="KW-1185">Reference proteome</keyword>
<evidence type="ECO:0000313" key="5">
    <source>
        <dbReference type="EMBL" id="SFN02514.1"/>
    </source>
</evidence>
<evidence type="ECO:0000313" key="6">
    <source>
        <dbReference type="Proteomes" id="UP000242869"/>
    </source>
</evidence>
<organism evidence="5 6">
    <name type="scientific">Formivibrio citricus</name>
    <dbReference type="NCBI Taxonomy" id="83765"/>
    <lineage>
        <taxon>Bacteria</taxon>
        <taxon>Pseudomonadati</taxon>
        <taxon>Pseudomonadota</taxon>
        <taxon>Betaproteobacteria</taxon>
        <taxon>Neisseriales</taxon>
        <taxon>Chitinibacteraceae</taxon>
        <taxon>Formivibrio</taxon>
    </lineage>
</organism>
<comment type="subcellular location">
    <subcellularLocation>
        <location evidence="1">Cytoplasm</location>
    </subcellularLocation>
</comment>
<reference evidence="6" key="1">
    <citation type="submission" date="2016-10" db="EMBL/GenBank/DDBJ databases">
        <authorList>
            <person name="Varghese N."/>
            <person name="Submissions S."/>
        </authorList>
    </citation>
    <scope>NUCLEOTIDE SEQUENCE [LARGE SCALE GENOMIC DNA]</scope>
    <source>
        <strain evidence="6">DSM 6150</strain>
    </source>
</reference>
<dbReference type="InterPro" id="IPR006495">
    <property type="entry name" value="CitD"/>
</dbReference>
<dbReference type="STRING" id="83765.SAMN05660284_00283"/>
<keyword evidence="2" id="KW-0963">Cytoplasm</keyword>
<dbReference type="GO" id="GO:0016829">
    <property type="term" value="F:lyase activity"/>
    <property type="evidence" value="ECO:0007669"/>
    <property type="project" value="UniProtKB-KW"/>
</dbReference>
<dbReference type="RefSeq" id="WP_218142598.1">
    <property type="nucleotide sequence ID" value="NZ_FOVE01000002.1"/>
</dbReference>
<dbReference type="Proteomes" id="UP000242869">
    <property type="component" value="Unassembled WGS sequence"/>
</dbReference>
<keyword evidence="3 4" id="KW-0597">Phosphoprotein</keyword>
<dbReference type="NCBIfam" id="TIGR01608">
    <property type="entry name" value="citD"/>
    <property type="match status" value="1"/>
</dbReference>
<dbReference type="GO" id="GO:0005737">
    <property type="term" value="C:cytoplasm"/>
    <property type="evidence" value="ECO:0007669"/>
    <property type="project" value="UniProtKB-SubCell"/>
</dbReference>
<gene>
    <name evidence="5" type="ORF">SAMN05660284_00283</name>
</gene>
<protein>
    <submittedName>
        <fullName evidence="5">Citrate lyase subunit gamma (Acyl carrier protein)</fullName>
    </submittedName>
</protein>
<evidence type="ECO:0000256" key="3">
    <source>
        <dbReference type="ARBA" id="ARBA00022553"/>
    </source>
</evidence>
<dbReference type="EMBL" id="FOVE01000002">
    <property type="protein sequence ID" value="SFN02514.1"/>
    <property type="molecule type" value="Genomic_DNA"/>
</dbReference>
<name>A0A1I4VML8_9NEIS</name>